<sequence>CEDDSGKVKVSLWNDEIEKVSVDDKIKIEKGYSSTLEIFFSLISLFAECNISAAYTYSIS</sequence>
<dbReference type="InterPro" id="IPR012340">
    <property type="entry name" value="NA-bd_OB-fold"/>
</dbReference>
<evidence type="ECO:0008006" key="3">
    <source>
        <dbReference type="Google" id="ProtNLM"/>
    </source>
</evidence>
<evidence type="ECO:0000313" key="2">
    <source>
        <dbReference type="Proteomes" id="UP000070549"/>
    </source>
</evidence>
<dbReference type="Proteomes" id="UP000070549">
    <property type="component" value="Unassembled WGS sequence"/>
</dbReference>
<dbReference type="Gene3D" id="2.40.50.140">
    <property type="entry name" value="Nucleic acid-binding proteins"/>
    <property type="match status" value="1"/>
</dbReference>
<keyword evidence="2" id="KW-1185">Reference proteome</keyword>
<organism evidence="1 2">
    <name type="scientific">candidate division MSBL1 archaeon SCGC-AAA382A03</name>
    <dbReference type="NCBI Taxonomy" id="1698278"/>
    <lineage>
        <taxon>Archaea</taxon>
        <taxon>Methanobacteriati</taxon>
        <taxon>Methanobacteriota</taxon>
        <taxon>candidate division MSBL1</taxon>
    </lineage>
</organism>
<reference evidence="1 2" key="1">
    <citation type="journal article" date="2016" name="Sci. Rep.">
        <title>Metabolic traits of an uncultured archaeal lineage -MSBL1- from brine pools of the Red Sea.</title>
        <authorList>
            <person name="Mwirichia R."/>
            <person name="Alam I."/>
            <person name="Rashid M."/>
            <person name="Vinu M."/>
            <person name="Ba-Alawi W."/>
            <person name="Anthony Kamau A."/>
            <person name="Kamanda Ngugi D."/>
            <person name="Goker M."/>
            <person name="Klenk H.P."/>
            <person name="Bajic V."/>
            <person name="Stingl U."/>
        </authorList>
    </citation>
    <scope>NUCLEOTIDE SEQUENCE [LARGE SCALE GENOMIC DNA]</scope>
    <source>
        <strain evidence="1">SCGC-AAA382A03</strain>
    </source>
</reference>
<comment type="caution">
    <text evidence="1">The sequence shown here is derived from an EMBL/GenBank/DDBJ whole genome shotgun (WGS) entry which is preliminary data.</text>
</comment>
<evidence type="ECO:0000313" key="1">
    <source>
        <dbReference type="EMBL" id="KXB04472.1"/>
    </source>
</evidence>
<accession>A0A133VDF0</accession>
<feature type="non-terminal residue" evidence="1">
    <location>
        <position position="1"/>
    </location>
</feature>
<gene>
    <name evidence="1" type="ORF">AKJ49_02070</name>
</gene>
<name>A0A133VDF0_9EURY</name>
<dbReference type="AlphaFoldDB" id="A0A133VDF0"/>
<protein>
    <recommendedName>
        <fullName evidence="3">OB domain-containing protein</fullName>
    </recommendedName>
</protein>
<proteinExistence type="predicted"/>
<dbReference type="EMBL" id="LHYC01000063">
    <property type="protein sequence ID" value="KXB04472.1"/>
    <property type="molecule type" value="Genomic_DNA"/>
</dbReference>